<dbReference type="EMBL" id="KZ663663">
    <property type="protein sequence ID" value="PPS10918.1"/>
    <property type="molecule type" value="Genomic_DNA"/>
</dbReference>
<dbReference type="AlphaFoldDB" id="A0A2P5Y5Q7"/>
<dbReference type="Proteomes" id="UP000239757">
    <property type="component" value="Unassembled WGS sequence"/>
</dbReference>
<proteinExistence type="predicted"/>
<feature type="region of interest" description="Disordered" evidence="1">
    <location>
        <begin position="1"/>
        <end position="24"/>
    </location>
</feature>
<protein>
    <submittedName>
        <fullName evidence="2">Uncharacterized protein</fullName>
    </submittedName>
</protein>
<evidence type="ECO:0000256" key="1">
    <source>
        <dbReference type="SAM" id="MobiDB-lite"/>
    </source>
</evidence>
<accession>A0A2P5Y5Q7</accession>
<evidence type="ECO:0000313" key="2">
    <source>
        <dbReference type="EMBL" id="PPS10918.1"/>
    </source>
</evidence>
<name>A0A2P5Y5Q7_GOSBA</name>
<gene>
    <name evidence="2" type="ORF">GOBAR_AA09722</name>
</gene>
<organism evidence="2 3">
    <name type="scientific">Gossypium barbadense</name>
    <name type="common">Sea Island cotton</name>
    <name type="synonym">Hibiscus barbadensis</name>
    <dbReference type="NCBI Taxonomy" id="3634"/>
    <lineage>
        <taxon>Eukaryota</taxon>
        <taxon>Viridiplantae</taxon>
        <taxon>Streptophyta</taxon>
        <taxon>Embryophyta</taxon>
        <taxon>Tracheophyta</taxon>
        <taxon>Spermatophyta</taxon>
        <taxon>Magnoliopsida</taxon>
        <taxon>eudicotyledons</taxon>
        <taxon>Gunneridae</taxon>
        <taxon>Pentapetalae</taxon>
        <taxon>rosids</taxon>
        <taxon>malvids</taxon>
        <taxon>Malvales</taxon>
        <taxon>Malvaceae</taxon>
        <taxon>Malvoideae</taxon>
        <taxon>Gossypium</taxon>
    </lineage>
</organism>
<reference evidence="2 3" key="1">
    <citation type="submission" date="2015-01" db="EMBL/GenBank/DDBJ databases">
        <title>Genome of allotetraploid Gossypium barbadense reveals genomic plasticity and fiber elongation in cotton evolution.</title>
        <authorList>
            <person name="Chen X."/>
            <person name="Liu X."/>
            <person name="Zhao B."/>
            <person name="Zheng H."/>
            <person name="Hu Y."/>
            <person name="Lu G."/>
            <person name="Yang C."/>
            <person name="Chen J."/>
            <person name="Shan C."/>
            <person name="Zhang L."/>
            <person name="Zhou Y."/>
            <person name="Wang L."/>
            <person name="Guo W."/>
            <person name="Bai Y."/>
            <person name="Ruan J."/>
            <person name="Shangguan X."/>
            <person name="Mao Y."/>
            <person name="Jiang J."/>
            <person name="Zhu Y."/>
            <person name="Lei J."/>
            <person name="Kang H."/>
            <person name="Chen S."/>
            <person name="He X."/>
            <person name="Wang R."/>
            <person name="Wang Y."/>
            <person name="Chen J."/>
            <person name="Wang L."/>
            <person name="Yu S."/>
            <person name="Wang B."/>
            <person name="Wei J."/>
            <person name="Song S."/>
            <person name="Lu X."/>
            <person name="Gao Z."/>
            <person name="Gu W."/>
            <person name="Deng X."/>
            <person name="Ma D."/>
            <person name="Wang S."/>
            <person name="Liang W."/>
            <person name="Fang L."/>
            <person name="Cai C."/>
            <person name="Zhu X."/>
            <person name="Zhou B."/>
            <person name="Zhang Y."/>
            <person name="Chen Z."/>
            <person name="Xu S."/>
            <person name="Zhu R."/>
            <person name="Wang S."/>
            <person name="Zhang T."/>
            <person name="Zhao G."/>
        </authorList>
    </citation>
    <scope>NUCLEOTIDE SEQUENCE [LARGE SCALE GENOMIC DNA]</scope>
    <source>
        <strain evidence="3">cv. Xinhai21</strain>
        <tissue evidence="2">Leaf</tissue>
    </source>
</reference>
<evidence type="ECO:0000313" key="3">
    <source>
        <dbReference type="Proteomes" id="UP000239757"/>
    </source>
</evidence>
<sequence length="108" mass="11710">MFQASSTHHEGRPPHMMAGRSTPNSSHTIKSFFDVSLKKVTGLRLSLLLLQRCAGAFVSPVNVSLPVLLLSLATEQSGLTTSKPSFFVCTFDVMVFAFLPLTTVKLPS</sequence>